<sequence length="293" mass="32770">MSSAIEPLLNAIAASPFRVAPDAEEQLAAVIAGHRVTLEFGDEPTLFAKFVPSRAVVRLGTPFLEVLWAASYSFIVIFDEYEQANKRKDEYFHVGASHRTAIAYSLHRQLLEAHIAKIRIPWPLPELSPVRFPAPDTDGHVANELFLTAVSWLIHHEIAHARLDHGELETVESVLQESDADRAATDWVCRDTTESGPLFKRALGIACANLHLLAYDLQQNRTRWTTHPPTYERLLVNLDRIGLEDNHKVYAFGFVLLEILLAHHGIGVTVDRTVSFHEMLANACFTVRDLGAA</sequence>
<evidence type="ECO:0000313" key="2">
    <source>
        <dbReference type="Proteomes" id="UP001500279"/>
    </source>
</evidence>
<name>A0ABP3VU34_9BURK</name>
<accession>A0ABP3VU34</accession>
<dbReference type="Pfam" id="PF10463">
    <property type="entry name" value="Peptidase_U49"/>
    <property type="match status" value="1"/>
</dbReference>
<evidence type="ECO:0000313" key="1">
    <source>
        <dbReference type="EMBL" id="GAA0769533.1"/>
    </source>
</evidence>
<organism evidence="1 2">
    <name type="scientific">Ideonella azotifigens</name>
    <dbReference type="NCBI Taxonomy" id="513160"/>
    <lineage>
        <taxon>Bacteria</taxon>
        <taxon>Pseudomonadati</taxon>
        <taxon>Pseudomonadota</taxon>
        <taxon>Betaproteobacteria</taxon>
        <taxon>Burkholderiales</taxon>
        <taxon>Sphaerotilaceae</taxon>
        <taxon>Ideonella</taxon>
    </lineage>
</organism>
<proteinExistence type="predicted"/>
<dbReference type="Proteomes" id="UP001500279">
    <property type="component" value="Unassembled WGS sequence"/>
</dbReference>
<gene>
    <name evidence="1" type="primary">lit</name>
    <name evidence="1" type="ORF">GCM10009107_60490</name>
</gene>
<dbReference type="InterPro" id="IPR019504">
    <property type="entry name" value="Peptidase_U49_Lit_pept"/>
</dbReference>
<keyword evidence="2" id="KW-1185">Reference proteome</keyword>
<reference evidence="2" key="1">
    <citation type="journal article" date="2019" name="Int. J. Syst. Evol. Microbiol.">
        <title>The Global Catalogue of Microorganisms (GCM) 10K type strain sequencing project: providing services to taxonomists for standard genome sequencing and annotation.</title>
        <authorList>
            <consortium name="The Broad Institute Genomics Platform"/>
            <consortium name="The Broad Institute Genome Sequencing Center for Infectious Disease"/>
            <person name="Wu L."/>
            <person name="Ma J."/>
        </authorList>
    </citation>
    <scope>NUCLEOTIDE SEQUENCE [LARGE SCALE GENOMIC DNA]</scope>
    <source>
        <strain evidence="2">JCM 15503</strain>
    </source>
</reference>
<dbReference type="EMBL" id="BAAAEW010000047">
    <property type="protein sequence ID" value="GAA0769533.1"/>
    <property type="molecule type" value="Genomic_DNA"/>
</dbReference>
<protein>
    <submittedName>
        <fullName evidence="1">Cell death peptidase Lit</fullName>
    </submittedName>
</protein>
<dbReference type="RefSeq" id="WP_141290634.1">
    <property type="nucleotide sequence ID" value="NZ_BAAAEW010000047.1"/>
</dbReference>
<comment type="caution">
    <text evidence="1">The sequence shown here is derived from an EMBL/GenBank/DDBJ whole genome shotgun (WGS) entry which is preliminary data.</text>
</comment>